<dbReference type="AlphaFoldDB" id="A0AAV6Z312"/>
<evidence type="ECO:0000313" key="1">
    <source>
        <dbReference type="EMBL" id="KAG8543371.1"/>
    </source>
</evidence>
<protein>
    <submittedName>
        <fullName evidence="1">Uncharacterized protein</fullName>
    </submittedName>
</protein>
<organism evidence="1 2">
    <name type="scientific">Engystomops pustulosus</name>
    <name type="common">Tungara frog</name>
    <name type="synonym">Physalaemus pustulosus</name>
    <dbReference type="NCBI Taxonomy" id="76066"/>
    <lineage>
        <taxon>Eukaryota</taxon>
        <taxon>Metazoa</taxon>
        <taxon>Chordata</taxon>
        <taxon>Craniata</taxon>
        <taxon>Vertebrata</taxon>
        <taxon>Euteleostomi</taxon>
        <taxon>Amphibia</taxon>
        <taxon>Batrachia</taxon>
        <taxon>Anura</taxon>
        <taxon>Neobatrachia</taxon>
        <taxon>Hyloidea</taxon>
        <taxon>Leptodactylidae</taxon>
        <taxon>Leiuperinae</taxon>
        <taxon>Engystomops</taxon>
    </lineage>
</organism>
<comment type="caution">
    <text evidence="1">The sequence shown here is derived from an EMBL/GenBank/DDBJ whole genome shotgun (WGS) entry which is preliminary data.</text>
</comment>
<sequence length="113" mass="12811">MRQSAASASDAPLLTLPSLLPLRVLLSYWVKHYINDRALSPDFIPPDEDVWRNARQGNHRAETPSLVTGIYHSSLHQIEGKNIHSIQSTYTMTTSAIVRYRCNYILAGQIMMQ</sequence>
<evidence type="ECO:0000313" key="2">
    <source>
        <dbReference type="Proteomes" id="UP000824782"/>
    </source>
</evidence>
<proteinExistence type="predicted"/>
<gene>
    <name evidence="1" type="ORF">GDO81_024831</name>
</gene>
<reference evidence="1" key="1">
    <citation type="thesis" date="2020" institute="ProQuest LLC" country="789 East Eisenhower Parkway, Ann Arbor, MI, USA">
        <title>Comparative Genomics and Chromosome Evolution.</title>
        <authorList>
            <person name="Mudd A.B."/>
        </authorList>
    </citation>
    <scope>NUCLEOTIDE SEQUENCE</scope>
    <source>
        <strain evidence="1">237g6f4</strain>
        <tissue evidence="1">Blood</tissue>
    </source>
</reference>
<name>A0AAV6Z312_ENGPU</name>
<accession>A0AAV6Z312</accession>
<dbReference type="Proteomes" id="UP000824782">
    <property type="component" value="Unassembled WGS sequence"/>
</dbReference>
<keyword evidence="2" id="KW-1185">Reference proteome</keyword>
<dbReference type="EMBL" id="WNYA01003511">
    <property type="protein sequence ID" value="KAG8543371.1"/>
    <property type="molecule type" value="Genomic_DNA"/>
</dbReference>